<feature type="domain" description="SAC3/GANP/THP3 conserved" evidence="7">
    <location>
        <begin position="1096"/>
        <end position="1416"/>
    </location>
</feature>
<evidence type="ECO:0000256" key="4">
    <source>
        <dbReference type="ARBA" id="ARBA00038443"/>
    </source>
</evidence>
<feature type="compositionally biased region" description="Polar residues" evidence="5">
    <location>
        <begin position="1722"/>
        <end position="1738"/>
    </location>
</feature>
<keyword evidence="6" id="KW-0732">Signal</keyword>
<feature type="region of interest" description="Disordered" evidence="5">
    <location>
        <begin position="1890"/>
        <end position="1939"/>
    </location>
</feature>
<dbReference type="Pfam" id="PF03399">
    <property type="entry name" value="SAC3_GANP"/>
    <property type="match status" value="1"/>
</dbReference>
<dbReference type="Pfam" id="PF17132">
    <property type="entry name" value="Glyco_hydro_106"/>
    <property type="match status" value="1"/>
</dbReference>
<dbReference type="Gene3D" id="1.25.40.990">
    <property type="match status" value="1"/>
</dbReference>
<dbReference type="VEuPathDB" id="FungiDB:EYZ11_008400"/>
<feature type="region of interest" description="Disordered" evidence="5">
    <location>
        <begin position="1994"/>
        <end position="2084"/>
    </location>
</feature>
<sequence>MRKRNIYCVVVAAWLETLVFAVANTNDQVGVNIDYGTFDNPSARVRPRFRYWLPDASVNKAIVQDDIVSAGSIGAGGVEFLPFYNYGGQIGPTDPRWATTGFGTEAFNDMFLAALEAHKASGLVMDFALGPNQGQGVPAEADNEGLQWDLSPFSVEVATNRSFQGVIPGWGTGKLIAVISAEVLSTRTVPLPSTTGPLPGTQTSYQQLTLKHGTLEDHVSQVSSTGHASINLPMTPRNSTYRLFAFYQYQTLHENLQFNSTASSTIFDNGSYIVDHYSSRGAEVITQFWEKYILTPEIKKLLHEVGNYAWEDSIEARSNISWTPSLPSLFEKKFGYSLKTALPLVMFGNNNPGIQAGNPGEFQCLLDTPDRGQGYVNDYREALGIGYRQYLQTLTSWTNSHLKLQMSSQVAYNLPVDIESAVPLVNAPECESLGFLDSVDAYRQYSGPAVLSGKRVISNEMGAVLSEAYQYTIAHLLWSIHRAVAGGLNQFVLHGQDYTGNYSGTTWPGYTAFAYLFSEQYSNKQPAWDHGFSAALDYIARVQYTQQIGKLRTDVAVYNKMSTTDRKYPVIYPDRDLLERGYTYSYLSPDNFALPQAKVMNGMLAPEGPSYKALVIPHISNVSHSGILKVLKYARQGLPVILSGGDPGYYASHMAGTTKKTKDAISALKRNKNVHSVPAGGVADKFVSLGILPNVQVKANGTWYATWRDDEVNNVSYCFIFNDANDFTVGTIDVDTIDTPYALNPWTGKQKPLLVYQKSGNRTTIPIRLAANQTAMFAFSNRSRRPVPGVHATQAPSTVIGYGINSSDNTAEIHVSSGDWDSNLTISDGRVLKSLPGTPPHPEIKFSQWTLVLEHWEAPANLSDASTIAVKRNTTHKLDSLVSWTEIPAIANVSGIGYYRSSFHWPPLASILSSDGAYIRLPKIQHAARVYINGERIEPLDLAAPQADISRNTWPKPESQTELIGAAASPFAQLKQNQSSSAPRGGSVSQQKSTFPDGRESFGSFGVASGFNGTTIDTSRDPRKQHFSNPINKTTGSGVNVEDASLLLSYNDRYEQLKLDRAKEREKAIKAGQMADPNQPISLNQAITPVGTCTSMCPEFERVERIVQKMVDKSEKFLHPSTNSLQNMEMKMLKRFRRSAAGYDEQLPSDIRTPKTLLQTMNYLVRHVLGGTEPLGLIHKFVWDRTRSIRNDFSVQQLTQEEDVKIAVTCLERIARFHIVSLHLLSSPANQEPFDRHQEREQLNNTMLSLMYYYDDNRDRVHFPNEDEFRAYYIIFSIHDQRPDLEARVQKWPAELRNSPRVQMALELLAAAGNTWEYQGTLDAKRPNAIAQGFYTRFFNLVDSPGVSYLMACVAEIYFNHVRQTAIRSIWKGYCRYPSSQQHKNEEWTVSELTTVLCFDNEDQTIEFCEEQDLGFAENAQGHRYLNWGSRPVDSVAFQPSSDHSFSERYVESKRAGRTLVAIILGLNIKEAATLGMIETYLLPQRIQPGTANDDSLFVSDDDNKVLPSSPQPNALLANGPATSDSPVSASSLDNSFNESSETPARDEMSIVTQAPKTSQPGESNLFSSIFSTATPKSVFPTPAAPSPFSGLTSVFTKPSETKSGSFSFSAPQTSQQPAPIFPAGQTPSTLLKDANKAPLFPSVAPSFGTQNPFSLDKTAFNSPFNNTTAPDNTTKPLLSVTAGQSPSGTFDGTKISTAPSRNTSTFNFPSQATGFGGMGAQQHQPTPLAFSLSNLGNTPAALSRLPSSSAPTEDEGKPAFSFSPAATTLSNLTPKTPAAASPSVSEAKPLENKHIDSDTHKVADTPALTQEHASSLNHNIIQRPESSSLSGSTSVKASDVSVASQPSTDSTSVDESFASLTEQTTSEDLPSTDVNDQRVQWIEALKEVAEKRRRTSSMSRKRAHDDPEEEQSAENGSKPPKASKPEVPTARPKSMALFSTKPLPKLPILEHIEALVSRKHSAEQFESPKPTQVDEDEILLSAARIAAETLRSGPKLLDSWSVPSEPRHSFSPHSSFSSSLSFSQSQSPQSSHVNGYDVALAPDTDFGLGRTMSRTEQRIRSTGGRGLAYKPLDFTPEKKRKSK</sequence>
<comment type="subcellular location">
    <subcellularLocation>
        <location evidence="1">Nucleus envelope</location>
    </subcellularLocation>
</comment>
<feature type="compositionally biased region" description="Low complexity" evidence="5">
    <location>
        <begin position="1740"/>
        <end position="1752"/>
    </location>
</feature>
<feature type="compositionally biased region" description="Polar residues" evidence="5">
    <location>
        <begin position="1665"/>
        <end position="1714"/>
    </location>
</feature>
<feature type="compositionally biased region" description="Polar residues" evidence="5">
    <location>
        <begin position="974"/>
        <end position="994"/>
    </location>
</feature>
<evidence type="ECO:0000256" key="5">
    <source>
        <dbReference type="SAM" id="MobiDB-lite"/>
    </source>
</evidence>
<dbReference type="GeneID" id="54333486"/>
<feature type="signal peptide" evidence="6">
    <location>
        <begin position="1"/>
        <end position="21"/>
    </location>
</feature>
<dbReference type="OrthoDB" id="2588159at2759"/>
<feature type="region of interest" description="Disordered" evidence="5">
    <location>
        <begin position="974"/>
        <end position="999"/>
    </location>
</feature>
<dbReference type="VEuPathDB" id="FungiDB:EYZ11_008404"/>
<protein>
    <recommendedName>
        <fullName evidence="7">SAC3/GANP/THP3 conserved domain-containing protein</fullName>
    </recommendedName>
</protein>
<evidence type="ECO:0000256" key="2">
    <source>
        <dbReference type="ARBA" id="ARBA00022553"/>
    </source>
</evidence>
<name>A0A5M9M8C3_9EURO</name>
<comment type="similarity">
    <text evidence="4">Belongs to the SAC3 family.</text>
</comment>
<dbReference type="RefSeq" id="XP_033421208.1">
    <property type="nucleotide sequence ID" value="XM_033575353.1"/>
</dbReference>
<keyword evidence="2" id="KW-0597">Phosphoprotein</keyword>
<comment type="caution">
    <text evidence="8">The sequence shown here is derived from an EMBL/GenBank/DDBJ whole genome shotgun (WGS) entry which is preliminary data.</text>
</comment>
<dbReference type="GO" id="GO:0005737">
    <property type="term" value="C:cytoplasm"/>
    <property type="evidence" value="ECO:0007669"/>
    <property type="project" value="TreeGrafter"/>
</dbReference>
<dbReference type="Proteomes" id="UP000324241">
    <property type="component" value="Unassembled WGS sequence"/>
</dbReference>
<feature type="compositionally biased region" description="Basic residues" evidence="5">
    <location>
        <begin position="1892"/>
        <end position="1903"/>
    </location>
</feature>
<feature type="region of interest" description="Disordered" evidence="5">
    <location>
        <begin position="1665"/>
        <end position="1789"/>
    </location>
</feature>
<keyword evidence="3" id="KW-0539">Nucleus</keyword>
<feature type="region of interest" description="Disordered" evidence="5">
    <location>
        <begin position="1013"/>
        <end position="1038"/>
    </location>
</feature>
<organism evidence="8 9">
    <name type="scientific">Aspergillus tanneri</name>
    <dbReference type="NCBI Taxonomy" id="1220188"/>
    <lineage>
        <taxon>Eukaryota</taxon>
        <taxon>Fungi</taxon>
        <taxon>Dikarya</taxon>
        <taxon>Ascomycota</taxon>
        <taxon>Pezizomycotina</taxon>
        <taxon>Eurotiomycetes</taxon>
        <taxon>Eurotiomycetidae</taxon>
        <taxon>Eurotiales</taxon>
        <taxon>Aspergillaceae</taxon>
        <taxon>Aspergillus</taxon>
        <taxon>Aspergillus subgen. Circumdati</taxon>
    </lineage>
</organism>
<dbReference type="GO" id="GO:0005635">
    <property type="term" value="C:nuclear envelope"/>
    <property type="evidence" value="ECO:0007669"/>
    <property type="project" value="UniProtKB-SubCell"/>
</dbReference>
<dbReference type="InterPro" id="IPR005062">
    <property type="entry name" value="SAC3/GANP/THP3_conserved"/>
</dbReference>
<dbReference type="GO" id="GO:0070390">
    <property type="term" value="C:transcription export complex 2"/>
    <property type="evidence" value="ECO:0007669"/>
    <property type="project" value="TreeGrafter"/>
</dbReference>
<dbReference type="InterPro" id="IPR045107">
    <property type="entry name" value="SAC3/GANP/THP3"/>
</dbReference>
<dbReference type="PANTHER" id="PTHR12436">
    <property type="entry name" value="80 KDA MCM3-ASSOCIATED PROTEIN"/>
    <property type="match status" value="1"/>
</dbReference>
<reference evidence="8 9" key="1">
    <citation type="submission" date="2019-08" db="EMBL/GenBank/DDBJ databases">
        <title>The genome sequence of a newly discovered highly antifungal drug resistant Aspergillus species, Aspergillus tanneri NIH 1004.</title>
        <authorList>
            <person name="Mounaud S."/>
            <person name="Singh I."/>
            <person name="Joardar V."/>
            <person name="Pakala S."/>
            <person name="Pakala S."/>
            <person name="Venepally P."/>
            <person name="Chung J.K."/>
            <person name="Losada L."/>
            <person name="Nierman W.C."/>
        </authorList>
    </citation>
    <scope>NUCLEOTIDE SEQUENCE [LARGE SCALE GENOMIC DNA]</scope>
    <source>
        <strain evidence="8 9">NIH1004</strain>
    </source>
</reference>
<feature type="region of interest" description="Disordered" evidence="5">
    <location>
        <begin position="1825"/>
        <end position="1876"/>
    </location>
</feature>
<dbReference type="EMBL" id="QUQM01000008">
    <property type="protein sequence ID" value="KAA8641846.1"/>
    <property type="molecule type" value="Genomic_DNA"/>
</dbReference>
<feature type="region of interest" description="Disordered" evidence="5">
    <location>
        <begin position="1494"/>
        <end position="1548"/>
    </location>
</feature>
<feature type="chain" id="PRO_5024318655" description="SAC3/GANP/THP3 conserved domain-containing protein" evidence="6">
    <location>
        <begin position="22"/>
        <end position="2084"/>
    </location>
</feature>
<dbReference type="FunFam" id="1.25.40.990:FF:000008">
    <property type="entry name" value="Nuclear mRNA export protein SAC3"/>
    <property type="match status" value="1"/>
</dbReference>
<feature type="compositionally biased region" description="Low complexity" evidence="5">
    <location>
        <begin position="2010"/>
        <end position="2033"/>
    </location>
</feature>
<evidence type="ECO:0000259" key="7">
    <source>
        <dbReference type="Pfam" id="PF03399"/>
    </source>
</evidence>
<gene>
    <name evidence="8" type="ORF">ATNIH1004_010785</name>
</gene>
<dbReference type="PANTHER" id="PTHR12436:SF3">
    <property type="entry name" value="GERMINAL-CENTER ASSOCIATED NUCLEAR PROTEIN"/>
    <property type="match status" value="1"/>
</dbReference>
<evidence type="ECO:0000313" key="8">
    <source>
        <dbReference type="EMBL" id="KAA8641846.1"/>
    </source>
</evidence>
<accession>A0A5M9M8C3</accession>
<dbReference type="VEuPathDB" id="FungiDB:EYZ11_008402"/>
<proteinExistence type="inferred from homology"/>
<evidence type="ECO:0000256" key="1">
    <source>
        <dbReference type="ARBA" id="ARBA00004259"/>
    </source>
</evidence>
<feature type="compositionally biased region" description="Polar residues" evidence="5">
    <location>
        <begin position="1765"/>
        <end position="1775"/>
    </location>
</feature>
<dbReference type="GO" id="GO:0006406">
    <property type="term" value="P:mRNA export from nucleus"/>
    <property type="evidence" value="ECO:0007669"/>
    <property type="project" value="TreeGrafter"/>
</dbReference>
<feature type="compositionally biased region" description="Polar residues" evidence="5">
    <location>
        <begin position="1521"/>
        <end position="1543"/>
    </location>
</feature>
<feature type="compositionally biased region" description="Polar residues" evidence="5">
    <location>
        <begin position="1027"/>
        <end position="1038"/>
    </location>
</feature>
<evidence type="ECO:0000313" key="9">
    <source>
        <dbReference type="Proteomes" id="UP000324241"/>
    </source>
</evidence>
<evidence type="ECO:0000256" key="3">
    <source>
        <dbReference type="ARBA" id="ARBA00023242"/>
    </source>
</evidence>
<evidence type="ECO:0000256" key="6">
    <source>
        <dbReference type="SAM" id="SignalP"/>
    </source>
</evidence>